<name>S8E619_FOMSC</name>
<dbReference type="EMBL" id="KE504148">
    <property type="protein sequence ID" value="EPT00507.1"/>
    <property type="molecule type" value="Genomic_DNA"/>
</dbReference>
<dbReference type="GO" id="GO:0006310">
    <property type="term" value="P:DNA recombination"/>
    <property type="evidence" value="ECO:0007669"/>
    <property type="project" value="UniProtKB-KW"/>
</dbReference>
<proteinExistence type="inferred from homology"/>
<dbReference type="OrthoDB" id="432234at2759"/>
<dbReference type="InterPro" id="IPR010285">
    <property type="entry name" value="DNA_helicase_pif1-like_DEAD"/>
</dbReference>
<dbReference type="GO" id="GO:0006281">
    <property type="term" value="P:DNA repair"/>
    <property type="evidence" value="ECO:0007669"/>
    <property type="project" value="UniProtKB-KW"/>
</dbReference>
<reference evidence="3 4" key="1">
    <citation type="journal article" date="2012" name="Science">
        <title>The Paleozoic origin of enzymatic lignin decomposition reconstructed from 31 fungal genomes.</title>
        <authorList>
            <person name="Floudas D."/>
            <person name="Binder M."/>
            <person name="Riley R."/>
            <person name="Barry K."/>
            <person name="Blanchette R.A."/>
            <person name="Henrissat B."/>
            <person name="Martinez A.T."/>
            <person name="Otillar R."/>
            <person name="Spatafora J.W."/>
            <person name="Yadav J.S."/>
            <person name="Aerts A."/>
            <person name="Benoit I."/>
            <person name="Boyd A."/>
            <person name="Carlson A."/>
            <person name="Copeland A."/>
            <person name="Coutinho P.M."/>
            <person name="de Vries R.P."/>
            <person name="Ferreira P."/>
            <person name="Findley K."/>
            <person name="Foster B."/>
            <person name="Gaskell J."/>
            <person name="Glotzer D."/>
            <person name="Gorecki P."/>
            <person name="Heitman J."/>
            <person name="Hesse C."/>
            <person name="Hori C."/>
            <person name="Igarashi K."/>
            <person name="Jurgens J.A."/>
            <person name="Kallen N."/>
            <person name="Kersten P."/>
            <person name="Kohler A."/>
            <person name="Kuees U."/>
            <person name="Kumar T.K.A."/>
            <person name="Kuo A."/>
            <person name="LaButti K."/>
            <person name="Larrondo L.F."/>
            <person name="Lindquist E."/>
            <person name="Ling A."/>
            <person name="Lombard V."/>
            <person name="Lucas S."/>
            <person name="Lundell T."/>
            <person name="Martin R."/>
            <person name="McLaughlin D.J."/>
            <person name="Morgenstern I."/>
            <person name="Morin E."/>
            <person name="Murat C."/>
            <person name="Nagy L.G."/>
            <person name="Nolan M."/>
            <person name="Ohm R.A."/>
            <person name="Patyshakuliyeva A."/>
            <person name="Rokas A."/>
            <person name="Ruiz-Duenas F.J."/>
            <person name="Sabat G."/>
            <person name="Salamov A."/>
            <person name="Samejima M."/>
            <person name="Schmutz J."/>
            <person name="Slot J.C."/>
            <person name="St John F."/>
            <person name="Stenlid J."/>
            <person name="Sun H."/>
            <person name="Sun S."/>
            <person name="Syed K."/>
            <person name="Tsang A."/>
            <person name="Wiebenga A."/>
            <person name="Young D."/>
            <person name="Pisabarro A."/>
            <person name="Eastwood D.C."/>
            <person name="Martin F."/>
            <person name="Cullen D."/>
            <person name="Grigoriev I.V."/>
            <person name="Hibbett D.S."/>
        </authorList>
    </citation>
    <scope>NUCLEOTIDE SEQUENCE</scope>
    <source>
        <strain evidence="4">FP-58527</strain>
    </source>
</reference>
<keyword evidence="1" id="KW-0378">Hydrolase</keyword>
<dbReference type="GO" id="GO:0016887">
    <property type="term" value="F:ATP hydrolysis activity"/>
    <property type="evidence" value="ECO:0007669"/>
    <property type="project" value="RHEA"/>
</dbReference>
<dbReference type="Pfam" id="PF05970">
    <property type="entry name" value="PIF1"/>
    <property type="match status" value="1"/>
</dbReference>
<feature type="domain" description="DNA helicase Pif1-like DEAD-box helicase" evidence="2">
    <location>
        <begin position="1"/>
        <end position="77"/>
    </location>
</feature>
<dbReference type="AlphaFoldDB" id="S8E619"/>
<keyword evidence="1" id="KW-0547">Nucleotide-binding</keyword>
<organism evidence="3 4">
    <name type="scientific">Fomitopsis schrenkii</name>
    <name type="common">Brown rot fungus</name>
    <dbReference type="NCBI Taxonomy" id="2126942"/>
    <lineage>
        <taxon>Eukaryota</taxon>
        <taxon>Fungi</taxon>
        <taxon>Dikarya</taxon>
        <taxon>Basidiomycota</taxon>
        <taxon>Agaricomycotina</taxon>
        <taxon>Agaricomycetes</taxon>
        <taxon>Polyporales</taxon>
        <taxon>Fomitopsis</taxon>
    </lineage>
</organism>
<sequence length="78" mass="8555">MLNTEQERAFRIVANHASEPQGEKLKMYLGGMAGTGKSQVIKALIHFFNTRNEGYRFICMAPTGSAASLISGSTYHSM</sequence>
<comment type="catalytic activity">
    <reaction evidence="1">
        <text>ATP + H2O = ADP + phosphate + H(+)</text>
        <dbReference type="Rhea" id="RHEA:13065"/>
        <dbReference type="ChEBI" id="CHEBI:15377"/>
        <dbReference type="ChEBI" id="CHEBI:15378"/>
        <dbReference type="ChEBI" id="CHEBI:30616"/>
        <dbReference type="ChEBI" id="CHEBI:43474"/>
        <dbReference type="ChEBI" id="CHEBI:456216"/>
        <dbReference type="EC" id="5.6.2.3"/>
    </reaction>
</comment>
<dbReference type="Gene3D" id="3.40.50.300">
    <property type="entry name" value="P-loop containing nucleotide triphosphate hydrolases"/>
    <property type="match status" value="1"/>
</dbReference>
<dbReference type="GO" id="GO:0005524">
    <property type="term" value="F:ATP binding"/>
    <property type="evidence" value="ECO:0007669"/>
    <property type="project" value="UniProtKB-KW"/>
</dbReference>
<evidence type="ECO:0000313" key="4">
    <source>
        <dbReference type="Proteomes" id="UP000015241"/>
    </source>
</evidence>
<evidence type="ECO:0000256" key="1">
    <source>
        <dbReference type="RuleBase" id="RU363044"/>
    </source>
</evidence>
<keyword evidence="1" id="KW-0227">DNA damage</keyword>
<gene>
    <name evidence="3" type="ORF">FOMPIDRAFT_64158</name>
</gene>
<accession>S8E619</accession>
<dbReference type="SUPFAM" id="SSF52540">
    <property type="entry name" value="P-loop containing nucleoside triphosphate hydrolases"/>
    <property type="match status" value="1"/>
</dbReference>
<dbReference type="EC" id="5.6.2.3" evidence="1"/>
<keyword evidence="1" id="KW-0067">ATP-binding</keyword>
<keyword evidence="1" id="KW-0233">DNA recombination</keyword>
<comment type="similarity">
    <text evidence="1">Belongs to the helicase family.</text>
</comment>
<keyword evidence="4" id="KW-1185">Reference proteome</keyword>
<keyword evidence="1" id="KW-0347">Helicase</keyword>
<dbReference type="Proteomes" id="UP000015241">
    <property type="component" value="Unassembled WGS sequence"/>
</dbReference>
<dbReference type="HOGENOM" id="CLU_161528_0_1_1"/>
<keyword evidence="1" id="KW-0234">DNA repair</keyword>
<dbReference type="GO" id="GO:0043139">
    <property type="term" value="F:5'-3' DNA helicase activity"/>
    <property type="evidence" value="ECO:0007669"/>
    <property type="project" value="UniProtKB-EC"/>
</dbReference>
<protein>
    <recommendedName>
        <fullName evidence="1">ATP-dependent DNA helicase</fullName>
        <ecNumber evidence="1">5.6.2.3</ecNumber>
    </recommendedName>
</protein>
<feature type="non-terminal residue" evidence="3">
    <location>
        <position position="78"/>
    </location>
</feature>
<comment type="cofactor">
    <cofactor evidence="1">
        <name>Mg(2+)</name>
        <dbReference type="ChEBI" id="CHEBI:18420"/>
    </cofactor>
</comment>
<dbReference type="InterPro" id="IPR027417">
    <property type="entry name" value="P-loop_NTPase"/>
</dbReference>
<evidence type="ECO:0000313" key="3">
    <source>
        <dbReference type="EMBL" id="EPT00507.1"/>
    </source>
</evidence>
<dbReference type="InParanoid" id="S8E619"/>
<dbReference type="STRING" id="743788.S8E619"/>
<dbReference type="GO" id="GO:0000723">
    <property type="term" value="P:telomere maintenance"/>
    <property type="evidence" value="ECO:0007669"/>
    <property type="project" value="InterPro"/>
</dbReference>
<evidence type="ECO:0000259" key="2">
    <source>
        <dbReference type="Pfam" id="PF05970"/>
    </source>
</evidence>